<feature type="binding site" evidence="8">
    <location>
        <position position="139"/>
    </location>
    <ligand>
        <name>Mg(2+)</name>
        <dbReference type="ChEBI" id="CHEBI:18420"/>
    </ligand>
</feature>
<keyword evidence="6 8" id="KW-0460">Magnesium</keyword>
<evidence type="ECO:0000256" key="6">
    <source>
        <dbReference type="ARBA" id="ARBA00022842"/>
    </source>
</evidence>
<dbReference type="InterPro" id="IPR050556">
    <property type="entry name" value="Type_II_TA_system_RNase"/>
</dbReference>
<name>A0AAE8NC33_BURCE</name>
<comment type="caution">
    <text evidence="10">The sequence shown here is derived from an EMBL/GenBank/DDBJ whole genome shotgun (WGS) entry which is preliminary data.</text>
</comment>
<comment type="similarity">
    <text evidence="7 8">Belongs to the PINc/VapC protein family.</text>
</comment>
<gene>
    <name evidence="10" type="primary">fitB_1</name>
    <name evidence="8" type="synonym">vapC</name>
    <name evidence="10" type="ORF">NCTC10661_01537</name>
</gene>
<dbReference type="PANTHER" id="PTHR33653">
    <property type="entry name" value="RIBONUCLEASE VAPC2"/>
    <property type="match status" value="1"/>
</dbReference>
<keyword evidence="5 8" id="KW-0378">Hydrolase</keyword>
<dbReference type="InterPro" id="IPR022907">
    <property type="entry name" value="VapC_family"/>
</dbReference>
<evidence type="ECO:0000313" key="10">
    <source>
        <dbReference type="EMBL" id="SPV16684.1"/>
    </source>
</evidence>
<keyword evidence="8" id="KW-0800">Toxin</keyword>
<evidence type="ECO:0000259" key="9">
    <source>
        <dbReference type="Pfam" id="PF01850"/>
    </source>
</evidence>
<dbReference type="GO" id="GO:0000287">
    <property type="term" value="F:magnesium ion binding"/>
    <property type="evidence" value="ECO:0007669"/>
    <property type="project" value="UniProtKB-UniRule"/>
</dbReference>
<organism evidence="10 11">
    <name type="scientific">Burkholderia cepacia</name>
    <name type="common">Pseudomonas cepacia</name>
    <dbReference type="NCBI Taxonomy" id="292"/>
    <lineage>
        <taxon>Bacteria</taxon>
        <taxon>Pseudomonadati</taxon>
        <taxon>Pseudomonadota</taxon>
        <taxon>Betaproteobacteria</taxon>
        <taxon>Burkholderiales</taxon>
        <taxon>Burkholderiaceae</taxon>
        <taxon>Burkholderia</taxon>
        <taxon>Burkholderia cepacia complex</taxon>
    </lineage>
</organism>
<dbReference type="CDD" id="cd18746">
    <property type="entry name" value="PIN_VapC4-5_FitB-like"/>
    <property type="match status" value="1"/>
</dbReference>
<feature type="domain" description="PIN" evidence="9">
    <location>
        <begin position="37"/>
        <end position="164"/>
    </location>
</feature>
<evidence type="ECO:0000256" key="3">
    <source>
        <dbReference type="ARBA" id="ARBA00022722"/>
    </source>
</evidence>
<evidence type="ECO:0000256" key="7">
    <source>
        <dbReference type="ARBA" id="ARBA00038093"/>
    </source>
</evidence>
<dbReference type="Proteomes" id="UP000250416">
    <property type="component" value="Unassembled WGS sequence"/>
</dbReference>
<proteinExistence type="inferred from homology"/>
<dbReference type="GO" id="GO:0004540">
    <property type="term" value="F:RNA nuclease activity"/>
    <property type="evidence" value="ECO:0007669"/>
    <property type="project" value="InterPro"/>
</dbReference>
<dbReference type="EC" id="3.1.-.-" evidence="8"/>
<evidence type="ECO:0000313" key="11">
    <source>
        <dbReference type="Proteomes" id="UP000250416"/>
    </source>
</evidence>
<evidence type="ECO:0000256" key="2">
    <source>
        <dbReference type="ARBA" id="ARBA00022649"/>
    </source>
</evidence>
<feature type="binding site" evidence="8">
    <location>
        <position position="40"/>
    </location>
    <ligand>
        <name>Mg(2+)</name>
        <dbReference type="ChEBI" id="CHEBI:18420"/>
    </ligand>
</feature>
<dbReference type="InterPro" id="IPR029060">
    <property type="entry name" value="PIN-like_dom_sf"/>
</dbReference>
<sequence length="173" mass="19103">MLDFIGVKVQTLTGIFTPNIAGKPLKEKEKSENRPAYLIDTNVISEIRKGKRTNRGVRAFFRQAAADASPLYLSVVTVAELRRGVDLIRHRGDHPQASALEAWVATILAGYAPNILPVDIEISQTWGHLRVPDPTHELDKLIAATALINDLTVVTRNVADFARTGVRLLNPFD</sequence>
<dbReference type="HAMAP" id="MF_00265">
    <property type="entry name" value="VapC_Nob1"/>
    <property type="match status" value="1"/>
</dbReference>
<evidence type="ECO:0000256" key="8">
    <source>
        <dbReference type="HAMAP-Rule" id="MF_00265"/>
    </source>
</evidence>
<keyword evidence="3 8" id="KW-0540">Nuclease</keyword>
<comment type="cofactor">
    <cofactor evidence="1 8">
        <name>Mg(2+)</name>
        <dbReference type="ChEBI" id="CHEBI:18420"/>
    </cofactor>
</comment>
<keyword evidence="4 8" id="KW-0479">Metal-binding</keyword>
<dbReference type="InterPro" id="IPR002716">
    <property type="entry name" value="PIN_dom"/>
</dbReference>
<evidence type="ECO:0000256" key="5">
    <source>
        <dbReference type="ARBA" id="ARBA00022801"/>
    </source>
</evidence>
<dbReference type="GO" id="GO:0090729">
    <property type="term" value="F:toxin activity"/>
    <property type="evidence" value="ECO:0007669"/>
    <property type="project" value="UniProtKB-KW"/>
</dbReference>
<protein>
    <recommendedName>
        <fullName evidence="8">Ribonuclease VapC</fullName>
        <shortName evidence="8">RNase VapC</shortName>
        <ecNumber evidence="8">3.1.-.-</ecNumber>
    </recommendedName>
    <alternativeName>
        <fullName evidence="8">Toxin VapC</fullName>
    </alternativeName>
</protein>
<evidence type="ECO:0000256" key="4">
    <source>
        <dbReference type="ARBA" id="ARBA00022723"/>
    </source>
</evidence>
<comment type="function">
    <text evidence="8">Toxic component of a toxin-antitoxin (TA) system. An RNase.</text>
</comment>
<dbReference type="PANTHER" id="PTHR33653:SF1">
    <property type="entry name" value="RIBONUCLEASE VAPC2"/>
    <property type="match status" value="1"/>
</dbReference>
<accession>A0AAE8NC33</accession>
<reference evidence="10 11" key="1">
    <citation type="submission" date="2018-06" db="EMBL/GenBank/DDBJ databases">
        <authorList>
            <consortium name="Pathogen Informatics"/>
            <person name="Doyle S."/>
        </authorList>
    </citation>
    <scope>NUCLEOTIDE SEQUENCE [LARGE SCALE GENOMIC DNA]</scope>
    <source>
        <strain evidence="10 11">NCTC10661</strain>
    </source>
</reference>
<dbReference type="SUPFAM" id="SSF88723">
    <property type="entry name" value="PIN domain-like"/>
    <property type="match status" value="1"/>
</dbReference>
<dbReference type="Gene3D" id="3.40.50.1010">
    <property type="entry name" value="5'-nuclease"/>
    <property type="match status" value="1"/>
</dbReference>
<evidence type="ECO:0000256" key="1">
    <source>
        <dbReference type="ARBA" id="ARBA00001946"/>
    </source>
</evidence>
<dbReference type="GO" id="GO:0016787">
    <property type="term" value="F:hydrolase activity"/>
    <property type="evidence" value="ECO:0007669"/>
    <property type="project" value="UniProtKB-KW"/>
</dbReference>
<dbReference type="EMBL" id="UARD01000006">
    <property type="protein sequence ID" value="SPV16684.1"/>
    <property type="molecule type" value="Genomic_DNA"/>
</dbReference>
<dbReference type="AlphaFoldDB" id="A0AAE8NC33"/>
<keyword evidence="2 8" id="KW-1277">Toxin-antitoxin system</keyword>
<dbReference type="Pfam" id="PF01850">
    <property type="entry name" value="PIN"/>
    <property type="match status" value="1"/>
</dbReference>